<dbReference type="InterPro" id="IPR025283">
    <property type="entry name" value="DUF4042"/>
</dbReference>
<feature type="domain" description="DUF4042" evidence="3">
    <location>
        <begin position="478"/>
        <end position="659"/>
    </location>
</feature>
<gene>
    <name evidence="4" type="primary">Heatr6</name>
    <name evidence="4" type="ORF">GTO96_0019731</name>
</gene>
<dbReference type="Proteomes" id="UP000886611">
    <property type="component" value="Unassembled WGS sequence"/>
</dbReference>
<feature type="region of interest" description="Disordered" evidence="2">
    <location>
        <begin position="363"/>
        <end position="466"/>
    </location>
</feature>
<dbReference type="Gene3D" id="3.30.740.10">
    <property type="entry name" value="Protein Inhibitor Of Neuronal Nitric Oxide Synthase"/>
    <property type="match status" value="1"/>
</dbReference>
<dbReference type="GO" id="GO:0007017">
    <property type="term" value="P:microtubule-based process"/>
    <property type="evidence" value="ECO:0007669"/>
    <property type="project" value="InterPro"/>
</dbReference>
<dbReference type="InterPro" id="IPR016024">
    <property type="entry name" value="ARM-type_fold"/>
</dbReference>
<dbReference type="Pfam" id="PF13251">
    <property type="entry name" value="DUF4042"/>
    <property type="match status" value="1"/>
</dbReference>
<dbReference type="GO" id="GO:0030286">
    <property type="term" value="C:dynein complex"/>
    <property type="evidence" value="ECO:0007669"/>
    <property type="project" value="InterPro"/>
</dbReference>
<dbReference type="PANTHER" id="PTHR13366">
    <property type="entry name" value="MALARIA ANTIGEN-RELATED"/>
    <property type="match status" value="1"/>
</dbReference>
<feature type="compositionally biased region" description="Polar residues" evidence="2">
    <location>
        <begin position="695"/>
        <end position="704"/>
    </location>
</feature>
<keyword evidence="5" id="KW-1185">Reference proteome</keyword>
<evidence type="ECO:0000256" key="2">
    <source>
        <dbReference type="SAM" id="MobiDB-lite"/>
    </source>
</evidence>
<evidence type="ECO:0000259" key="3">
    <source>
        <dbReference type="Pfam" id="PF13251"/>
    </source>
</evidence>
<dbReference type="Pfam" id="PF01221">
    <property type="entry name" value="Dynein_light"/>
    <property type="match status" value="1"/>
</dbReference>
<feature type="compositionally biased region" description="Low complexity" evidence="2">
    <location>
        <begin position="445"/>
        <end position="459"/>
    </location>
</feature>
<sequence>MSDRKAVIKNADMSEDMQQDAVDCATQAMEKYNIEKDIAAYIKKIIQFKLKKKKSQFYHTILGNNSKTPDVVVSFHSNGEPSRGSSMAAEAGLLNAGLSVFEAQSSQLAAALEETGDVNGRVSSSGSQFSRCYEKLRSLGQARVSDNEAFRTEVHLLFDQLISENYEGLSGSASRVIEPQFNYNGYITLQDVCMLLVQACQLVRLNQEHLVSKLCQLIHHLLNRLQHMADLVGKDGILLRYSDLYQTDMELCRAALHCMANLCLGVPGQPYLEEPYRNSCFKTFLSVLQCVKQGDLCDVTCCGLLQSALKGIQSILNGGKMKLTQDEELGSLLAMLKKYMFFGLPGLNLEMPAILYPTPLPQYERSSSAKQEPTADVSSSARESGSKKRKSRGKNRKEVTDTRPEEEDNGEESGTLKMGTGLDKLKLTGGDAVVRKRVPTPQGLSLQSSCRRVTSSSDSEFSDPEGGLQSKLRLYQAKVRQSALHCFLSTVKCIEKKVLYGYWSCFVPDSSAVGSPQSLSLLTIALKDPSPKTRASALQVLSAILEGSKQFLSVAEDTSDHKQAFTPFSATLASSIRELHRCLLLALVAESSSQTLTQIIKCLANLALNAPYARLKPGLLSPLWRQIKPYIRHRDVNVRVSSLTLLGALVSTHAPLSEVEILLRQPCTAGMNNSGIATPQEARNTLEGYRKHPVNHSTDLQTAESWRKPNATYESPHDTGESLGENASQDSSWLLRFCISLVMLPREEIYSDSDTNSAGGGSSTYEPSPVRLEALQVLAHLVRGYFRVIQAHLLELGEVASKCMKETDASIQLHGAKLLEELGSGIIQQYKSDSNIPEGKIISVEEVLTFWLRVLSGPLVAALQNSHHPTLQTTACDAVSSILPEAFSRLSDKMQILCITVLLGLNHSENPLVKAASVRALGVYVLFPNLRQDVLFVADTANAILMSLEDRSPNVRAKAAWSLGNLTDTLIFNMETVGVCFQEDFSDLLLLKMFKSATRASNDKDRVKSNAVRALGNLLHFLQPHHIAKPHFLTVVEDSFQVLIQTVQGDATMKVRWNACYALGNAFRNTALPLGTASWTSEAFGVLTSVVKSCKNFKVRIKSAMALSIPSSRERYGSKEQFADVWGALVQALEKSEDTEDFLEYKYCASLRTQLCQALLHLIGLADEKDLDCISKTLAEKGEAFRAYFLHYHISTAEGSEVPPCLGLQERAQELEKVIVHLRSMEQVPQFPEAVVTYLENISQSCSGSAQAS</sequence>
<feature type="compositionally biased region" description="Low complexity" evidence="2">
    <location>
        <begin position="415"/>
        <end position="431"/>
    </location>
</feature>
<dbReference type="InterPro" id="IPR052107">
    <property type="entry name" value="HEAT6"/>
</dbReference>
<evidence type="ECO:0000256" key="1">
    <source>
        <dbReference type="ARBA" id="ARBA00015263"/>
    </source>
</evidence>
<evidence type="ECO:0000313" key="5">
    <source>
        <dbReference type="Proteomes" id="UP000886611"/>
    </source>
</evidence>
<proteinExistence type="predicted"/>
<dbReference type="AlphaFoldDB" id="A0A8X7WY59"/>
<dbReference type="SUPFAM" id="SSF54648">
    <property type="entry name" value="DLC"/>
    <property type="match status" value="1"/>
</dbReference>
<feature type="region of interest" description="Disordered" evidence="2">
    <location>
        <begin position="692"/>
        <end position="726"/>
    </location>
</feature>
<dbReference type="Gene3D" id="1.25.10.10">
    <property type="entry name" value="Leucine-rich Repeat Variant"/>
    <property type="match status" value="2"/>
</dbReference>
<dbReference type="InterPro" id="IPR011989">
    <property type="entry name" value="ARM-like"/>
</dbReference>
<protein>
    <recommendedName>
        <fullName evidence="1">HEAT repeat-containing protein 6</fullName>
    </recommendedName>
</protein>
<dbReference type="InterPro" id="IPR037177">
    <property type="entry name" value="DLC_sf"/>
</dbReference>
<dbReference type="EMBL" id="JAATIS010005477">
    <property type="protein sequence ID" value="KAG2458853.1"/>
    <property type="molecule type" value="Genomic_DNA"/>
</dbReference>
<accession>A0A8X7WY59</accession>
<dbReference type="PANTHER" id="PTHR13366:SF0">
    <property type="entry name" value="HEAT REPEAT-CONTAINING PROTEIN 6"/>
    <property type="match status" value="1"/>
</dbReference>
<dbReference type="SUPFAM" id="SSF48371">
    <property type="entry name" value="ARM repeat"/>
    <property type="match status" value="1"/>
</dbReference>
<feature type="non-terminal residue" evidence="4">
    <location>
        <position position="1"/>
    </location>
</feature>
<evidence type="ECO:0000313" key="4">
    <source>
        <dbReference type="EMBL" id="KAG2458853.1"/>
    </source>
</evidence>
<reference evidence="4 5" key="1">
    <citation type="journal article" date="2021" name="Cell">
        <title>Tracing the genetic footprints of vertebrate landing in non-teleost ray-finned fishes.</title>
        <authorList>
            <person name="Bi X."/>
            <person name="Wang K."/>
            <person name="Yang L."/>
            <person name="Pan H."/>
            <person name="Jiang H."/>
            <person name="Wei Q."/>
            <person name="Fang M."/>
            <person name="Yu H."/>
            <person name="Zhu C."/>
            <person name="Cai Y."/>
            <person name="He Y."/>
            <person name="Gan X."/>
            <person name="Zeng H."/>
            <person name="Yu D."/>
            <person name="Zhu Y."/>
            <person name="Jiang H."/>
            <person name="Qiu Q."/>
            <person name="Yang H."/>
            <person name="Zhang Y.E."/>
            <person name="Wang W."/>
            <person name="Zhu M."/>
            <person name="He S."/>
            <person name="Zhang G."/>
        </authorList>
    </citation>
    <scope>NUCLEOTIDE SEQUENCE [LARGE SCALE GENOMIC DNA]</scope>
    <source>
        <strain evidence="4">Bchr_013</strain>
    </source>
</reference>
<organism evidence="4 5">
    <name type="scientific">Polypterus senegalus</name>
    <name type="common">Senegal bichir</name>
    <dbReference type="NCBI Taxonomy" id="55291"/>
    <lineage>
        <taxon>Eukaryota</taxon>
        <taxon>Metazoa</taxon>
        <taxon>Chordata</taxon>
        <taxon>Craniata</taxon>
        <taxon>Vertebrata</taxon>
        <taxon>Euteleostomi</taxon>
        <taxon>Actinopterygii</taxon>
        <taxon>Polypteriformes</taxon>
        <taxon>Polypteridae</taxon>
        <taxon>Polypterus</taxon>
    </lineage>
</organism>
<comment type="caution">
    <text evidence="4">The sequence shown here is derived from an EMBL/GenBank/DDBJ whole genome shotgun (WGS) entry which is preliminary data.</text>
</comment>
<feature type="non-terminal residue" evidence="4">
    <location>
        <position position="1253"/>
    </location>
</feature>
<dbReference type="SMART" id="SM01375">
    <property type="entry name" value="Dynein_light"/>
    <property type="match status" value="1"/>
</dbReference>
<name>A0A8X7WY59_POLSE</name>
<dbReference type="InterPro" id="IPR001372">
    <property type="entry name" value="Dynein_light_chain_typ-1/2"/>
</dbReference>